<dbReference type="InterPro" id="IPR028081">
    <property type="entry name" value="Leu-bd"/>
</dbReference>
<reference evidence="4 7" key="1">
    <citation type="submission" date="2022-07" db="EMBL/GenBank/DDBJ databases">
        <authorList>
            <person name="Criscuolo A."/>
        </authorList>
    </citation>
    <scope>NUCLEOTIDE SEQUENCE</scope>
    <source>
        <strain evidence="7">CIP 111951</strain>
        <strain evidence="4">CIP111854</strain>
        <strain evidence="5">CIP111951</strain>
    </source>
</reference>
<keyword evidence="6" id="KW-1185">Reference proteome</keyword>
<evidence type="ECO:0000313" key="7">
    <source>
        <dbReference type="Proteomes" id="UP001152485"/>
    </source>
</evidence>
<evidence type="ECO:0000256" key="2">
    <source>
        <dbReference type="ARBA" id="ARBA00022729"/>
    </source>
</evidence>
<name>A0A9W4VQ24_9GAMM</name>
<proteinExistence type="inferred from homology"/>
<dbReference type="PANTHER" id="PTHR47235">
    <property type="entry name" value="BLR6548 PROTEIN"/>
    <property type="match status" value="1"/>
</dbReference>
<evidence type="ECO:0000313" key="6">
    <source>
        <dbReference type="Proteomes" id="UP001152467"/>
    </source>
</evidence>
<dbReference type="Proteomes" id="UP001152467">
    <property type="component" value="Unassembled WGS sequence"/>
</dbReference>
<evidence type="ECO:0000313" key="4">
    <source>
        <dbReference type="EMBL" id="CAH9055245.1"/>
    </source>
</evidence>
<gene>
    <name evidence="4" type="ORF">PSECIP111854_01540</name>
    <name evidence="5" type="ORF">PSECIP111951_02762</name>
</gene>
<protein>
    <recommendedName>
        <fullName evidence="3">Leucine-binding protein domain-containing protein</fullName>
    </recommendedName>
</protein>
<sequence>MLLIPWYQKYMDSLTRYTKTLFITLLFLVSEHSLCNESAPIKLGMSIALSGPAQEIGKQLHAGAMLHFNRVNQQGGIKDRVIQLIVRDDGYEPNRTVHNTRFFIYEQNVDALFGFMGTPTTSAIRPLLEHSKTPLLMPFTGADFLHHVGNYHIFNLRASYQDEANEQIKYLVKEQGHQKIALLIQADEFGITLEKSLTKALAQQSLQPTVISRFRRNTNDVEKAHAQINTTKATAVIMIGTYEPLAKFVKLATNNQQNLEFTSVSFVSSKALFARIKPEQTIMVTEVVPNPILCQAKLCEQFRRLVQRETNLKIDHILFEGYLNALVFSRAAQQCAAQYSQQCLLRKLPWVLEHDSDLKALFKLSDHQKKLPVYRSYSS</sequence>
<evidence type="ECO:0000259" key="3">
    <source>
        <dbReference type="Pfam" id="PF13458"/>
    </source>
</evidence>
<dbReference type="SUPFAM" id="SSF53822">
    <property type="entry name" value="Periplasmic binding protein-like I"/>
    <property type="match status" value="1"/>
</dbReference>
<dbReference type="Gene3D" id="3.40.50.2300">
    <property type="match status" value="2"/>
</dbReference>
<dbReference type="Proteomes" id="UP001152485">
    <property type="component" value="Unassembled WGS sequence"/>
</dbReference>
<dbReference type="CDD" id="cd19978">
    <property type="entry name" value="PBP1_ABC_ligand_binding-like"/>
    <property type="match status" value="1"/>
</dbReference>
<evidence type="ECO:0000256" key="1">
    <source>
        <dbReference type="ARBA" id="ARBA00010062"/>
    </source>
</evidence>
<organism evidence="4 6">
    <name type="scientific">Pseudoalteromonas holothuriae</name>
    <dbReference type="NCBI Taxonomy" id="2963714"/>
    <lineage>
        <taxon>Bacteria</taxon>
        <taxon>Pseudomonadati</taxon>
        <taxon>Pseudomonadota</taxon>
        <taxon>Gammaproteobacteria</taxon>
        <taxon>Alteromonadales</taxon>
        <taxon>Pseudoalteromonadaceae</taxon>
        <taxon>Pseudoalteromonas</taxon>
    </lineage>
</organism>
<dbReference type="PANTHER" id="PTHR47235:SF1">
    <property type="entry name" value="BLR6548 PROTEIN"/>
    <property type="match status" value="1"/>
</dbReference>
<keyword evidence="2" id="KW-0732">Signal</keyword>
<comment type="similarity">
    <text evidence="1">Belongs to the leucine-binding protein family.</text>
</comment>
<dbReference type="Pfam" id="PF13458">
    <property type="entry name" value="Peripla_BP_6"/>
    <property type="match status" value="1"/>
</dbReference>
<dbReference type="EMBL" id="CAMAPD010000013">
    <property type="protein sequence ID" value="CAH9062760.1"/>
    <property type="molecule type" value="Genomic_DNA"/>
</dbReference>
<accession>A0A9W4VQ24</accession>
<evidence type="ECO:0000313" key="5">
    <source>
        <dbReference type="EMBL" id="CAH9062760.1"/>
    </source>
</evidence>
<dbReference type="RefSeq" id="WP_261626149.1">
    <property type="nucleotide sequence ID" value="NZ_CAMAPC010000004.1"/>
</dbReference>
<dbReference type="InterPro" id="IPR028082">
    <property type="entry name" value="Peripla_BP_I"/>
</dbReference>
<dbReference type="AlphaFoldDB" id="A0A9W4VQ24"/>
<comment type="caution">
    <text evidence="4">The sequence shown here is derived from an EMBL/GenBank/DDBJ whole genome shotgun (WGS) entry which is preliminary data.</text>
</comment>
<feature type="domain" description="Leucine-binding protein" evidence="3">
    <location>
        <begin position="40"/>
        <end position="342"/>
    </location>
</feature>
<dbReference type="EMBL" id="CAMAPC010000004">
    <property type="protein sequence ID" value="CAH9055245.1"/>
    <property type="molecule type" value="Genomic_DNA"/>
</dbReference>